<evidence type="ECO:0000313" key="1">
    <source>
        <dbReference type="EMBL" id="ABG57812.1"/>
    </source>
</evidence>
<protein>
    <submittedName>
        <fullName evidence="1">Uncharacterized protein</fullName>
    </submittedName>
</protein>
<sequence length="56" mass="6662">MQRKICTAKIIPVWIRRSHSPVPYPYSQPDSSHRGLWHTEHSLQIELIMNIYKCTN</sequence>
<name>A0A6N4SNE3_CYTH3</name>
<organism evidence="1 2">
    <name type="scientific">Cytophaga hutchinsonii (strain ATCC 33406 / DSM 1761 / CIP 103989 / NBRC 15051 / NCIMB 9469 / D465)</name>
    <dbReference type="NCBI Taxonomy" id="269798"/>
    <lineage>
        <taxon>Bacteria</taxon>
        <taxon>Pseudomonadati</taxon>
        <taxon>Bacteroidota</taxon>
        <taxon>Cytophagia</taxon>
        <taxon>Cytophagales</taxon>
        <taxon>Cytophagaceae</taxon>
        <taxon>Cytophaga</taxon>
    </lineage>
</organism>
<dbReference type="Proteomes" id="UP000001822">
    <property type="component" value="Chromosome"/>
</dbReference>
<evidence type="ECO:0000313" key="2">
    <source>
        <dbReference type="Proteomes" id="UP000001822"/>
    </source>
</evidence>
<accession>A0A6N4SNE3</accession>
<dbReference type="EMBL" id="CP000383">
    <property type="protein sequence ID" value="ABG57812.1"/>
    <property type="molecule type" value="Genomic_DNA"/>
</dbReference>
<reference evidence="1 2" key="1">
    <citation type="journal article" date="2007" name="Appl. Environ. Microbiol.">
        <title>Genome sequence of the cellulolytic gliding bacterium Cytophaga hutchinsonii.</title>
        <authorList>
            <person name="Xie G."/>
            <person name="Bruce D.C."/>
            <person name="Challacombe J.F."/>
            <person name="Chertkov O."/>
            <person name="Detter J.C."/>
            <person name="Gilna P."/>
            <person name="Han C.S."/>
            <person name="Lucas S."/>
            <person name="Misra M."/>
            <person name="Myers G.L."/>
            <person name="Richardson P."/>
            <person name="Tapia R."/>
            <person name="Thayer N."/>
            <person name="Thompson L.S."/>
            <person name="Brettin T.S."/>
            <person name="Henrissat B."/>
            <person name="Wilson D.B."/>
            <person name="McBride M.J."/>
        </authorList>
    </citation>
    <scope>NUCLEOTIDE SEQUENCE [LARGE SCALE GENOMIC DNA]</scope>
    <source>
        <strain evidence="2">ATCC 33406 / DSM 1761 / CIP 103989 / NBRC 15051 / NCIMB 9469 / D465</strain>
    </source>
</reference>
<dbReference type="AlphaFoldDB" id="A0A6N4SNE3"/>
<gene>
    <name evidence="1" type="ordered locus">CHU_0525</name>
</gene>
<keyword evidence="2" id="KW-1185">Reference proteome</keyword>
<proteinExistence type="predicted"/>
<dbReference type="KEGG" id="chu:CHU_0525"/>